<dbReference type="Pfam" id="PF02627">
    <property type="entry name" value="CMD"/>
    <property type="match status" value="1"/>
</dbReference>
<dbReference type="InterPro" id="IPR031165">
    <property type="entry name" value="GNAT_YJDJ"/>
</dbReference>
<dbReference type="SUPFAM" id="SSF55729">
    <property type="entry name" value="Acyl-CoA N-acyltransferases (Nat)"/>
    <property type="match status" value="1"/>
</dbReference>
<dbReference type="InterPro" id="IPR004675">
    <property type="entry name" value="AhpD_core"/>
</dbReference>
<gene>
    <name evidence="3" type="ORF">DFR69_107350</name>
</gene>
<dbReference type="PANTHER" id="PTHR35446:SF2">
    <property type="entry name" value="CARBOXYMUCONOLACTONE DECARBOXYLASE-LIKE DOMAIN-CONTAINING PROTEIN"/>
    <property type="match status" value="1"/>
</dbReference>
<feature type="region of interest" description="Disordered" evidence="1">
    <location>
        <begin position="156"/>
        <end position="176"/>
    </location>
</feature>
<dbReference type="EMBL" id="QGTL01000007">
    <property type="protein sequence ID" value="PWV73719.1"/>
    <property type="molecule type" value="Genomic_DNA"/>
</dbReference>
<dbReference type="InterPro" id="IPR016181">
    <property type="entry name" value="Acyl_CoA_acyltransferase"/>
</dbReference>
<dbReference type="Proteomes" id="UP000246410">
    <property type="component" value="Unassembled WGS sequence"/>
</dbReference>
<dbReference type="Gene3D" id="3.40.630.30">
    <property type="match status" value="1"/>
</dbReference>
<organism evidence="3 4">
    <name type="scientific">Nocardia neocaledoniensis</name>
    <dbReference type="NCBI Taxonomy" id="236511"/>
    <lineage>
        <taxon>Bacteria</taxon>
        <taxon>Bacillati</taxon>
        <taxon>Actinomycetota</taxon>
        <taxon>Actinomycetes</taxon>
        <taxon>Mycobacteriales</taxon>
        <taxon>Nocardiaceae</taxon>
        <taxon>Nocardia</taxon>
    </lineage>
</organism>
<evidence type="ECO:0000313" key="3">
    <source>
        <dbReference type="EMBL" id="PWV73719.1"/>
    </source>
</evidence>
<dbReference type="InterPro" id="IPR029032">
    <property type="entry name" value="AhpD-like"/>
</dbReference>
<evidence type="ECO:0000259" key="2">
    <source>
        <dbReference type="PROSITE" id="PS51729"/>
    </source>
</evidence>
<sequence>MSEQRERVWVDKQSPAIFKAMSATAAEIRAAAAAAGIDRRLIELINLRVSQINGCPYCLDVHERAGTGAGLTAQEIAVLPSWRRGGPYSAAERAALGLAEAVTTLPDEEATDREYAIAREHWSEEQISVIIWIAIAIGAFNRVSILSAHPVRVRKERKMSEATPASQPTSTEPERRVVRNAEKNRYDVFYGGELAGFAEYIERDNDTDFIHTEIDGAFAGKGIGSVLARLAVEDVIARGRTITAHCPFIRGWLDKHPEYDAHVVGKGIAR</sequence>
<feature type="domain" description="N-acetyltransferase" evidence="2">
    <location>
        <begin position="178"/>
        <end position="264"/>
    </location>
</feature>
<dbReference type="AlphaFoldDB" id="A0A317NEX6"/>
<keyword evidence="3" id="KW-0575">Peroxidase</keyword>
<keyword evidence="3" id="KW-0560">Oxidoreductase</keyword>
<dbReference type="Gene3D" id="1.20.1290.10">
    <property type="entry name" value="AhpD-like"/>
    <property type="match status" value="1"/>
</dbReference>
<dbReference type="InterPro" id="IPR003779">
    <property type="entry name" value="CMD-like"/>
</dbReference>
<name>A0A317NEX6_9NOCA</name>
<keyword evidence="4" id="KW-1185">Reference proteome</keyword>
<dbReference type="Pfam" id="PF14542">
    <property type="entry name" value="Acetyltransf_CG"/>
    <property type="match status" value="1"/>
</dbReference>
<dbReference type="NCBIfam" id="TIGR00778">
    <property type="entry name" value="ahpD_dom"/>
    <property type="match status" value="1"/>
</dbReference>
<evidence type="ECO:0000313" key="4">
    <source>
        <dbReference type="Proteomes" id="UP000246410"/>
    </source>
</evidence>
<dbReference type="SUPFAM" id="SSF69118">
    <property type="entry name" value="AhpD-like"/>
    <property type="match status" value="1"/>
</dbReference>
<proteinExistence type="predicted"/>
<dbReference type="GO" id="GO:0051920">
    <property type="term" value="F:peroxiredoxin activity"/>
    <property type="evidence" value="ECO:0007669"/>
    <property type="project" value="InterPro"/>
</dbReference>
<dbReference type="PROSITE" id="PS51729">
    <property type="entry name" value="GNAT_YJDJ"/>
    <property type="match status" value="1"/>
</dbReference>
<protein>
    <submittedName>
        <fullName evidence="3">AhpD family alkylhydroperoxidase</fullName>
    </submittedName>
</protein>
<evidence type="ECO:0000256" key="1">
    <source>
        <dbReference type="SAM" id="MobiDB-lite"/>
    </source>
</evidence>
<dbReference type="PANTHER" id="PTHR35446">
    <property type="entry name" value="SI:CH211-175M2.5"/>
    <property type="match status" value="1"/>
</dbReference>
<comment type="caution">
    <text evidence="3">The sequence shown here is derived from an EMBL/GenBank/DDBJ whole genome shotgun (WGS) entry which is preliminary data.</text>
</comment>
<reference evidence="3 4" key="1">
    <citation type="submission" date="2018-05" db="EMBL/GenBank/DDBJ databases">
        <title>Genomic Encyclopedia of Type Strains, Phase IV (KMG-IV): sequencing the most valuable type-strain genomes for metagenomic binning, comparative biology and taxonomic classification.</title>
        <authorList>
            <person name="Goeker M."/>
        </authorList>
    </citation>
    <scope>NUCLEOTIDE SEQUENCE [LARGE SCALE GENOMIC DNA]</scope>
    <source>
        <strain evidence="3 4">DSM 44717</strain>
    </source>
</reference>
<accession>A0A317NEX6</accession>